<comment type="caution">
    <text evidence="2">The sequence shown here is derived from an EMBL/GenBank/DDBJ whole genome shotgun (WGS) entry which is preliminary data.</text>
</comment>
<feature type="region of interest" description="Disordered" evidence="1">
    <location>
        <begin position="240"/>
        <end position="261"/>
    </location>
</feature>
<feature type="compositionally biased region" description="Low complexity" evidence="1">
    <location>
        <begin position="40"/>
        <end position="68"/>
    </location>
</feature>
<dbReference type="Proteomes" id="UP001273166">
    <property type="component" value="Unassembled WGS sequence"/>
</dbReference>
<keyword evidence="3" id="KW-1185">Reference proteome</keyword>
<organism evidence="2 3">
    <name type="scientific">Chaetomium strumarium</name>
    <dbReference type="NCBI Taxonomy" id="1170767"/>
    <lineage>
        <taxon>Eukaryota</taxon>
        <taxon>Fungi</taxon>
        <taxon>Dikarya</taxon>
        <taxon>Ascomycota</taxon>
        <taxon>Pezizomycotina</taxon>
        <taxon>Sordariomycetes</taxon>
        <taxon>Sordariomycetidae</taxon>
        <taxon>Sordariales</taxon>
        <taxon>Chaetomiaceae</taxon>
        <taxon>Chaetomium</taxon>
    </lineage>
</organism>
<name>A0AAJ0M436_9PEZI</name>
<gene>
    <name evidence="2" type="ORF">B0T15DRAFT_508769</name>
</gene>
<dbReference type="GeneID" id="87886575"/>
<dbReference type="RefSeq" id="XP_062724062.1">
    <property type="nucleotide sequence ID" value="XM_062867746.1"/>
</dbReference>
<accession>A0AAJ0M436</accession>
<evidence type="ECO:0000313" key="3">
    <source>
        <dbReference type="Proteomes" id="UP001273166"/>
    </source>
</evidence>
<reference evidence="2" key="1">
    <citation type="journal article" date="2023" name="Mol. Phylogenet. Evol.">
        <title>Genome-scale phylogeny and comparative genomics of the fungal order Sordariales.</title>
        <authorList>
            <person name="Hensen N."/>
            <person name="Bonometti L."/>
            <person name="Westerberg I."/>
            <person name="Brannstrom I.O."/>
            <person name="Guillou S."/>
            <person name="Cros-Aarteil S."/>
            <person name="Calhoun S."/>
            <person name="Haridas S."/>
            <person name="Kuo A."/>
            <person name="Mondo S."/>
            <person name="Pangilinan J."/>
            <person name="Riley R."/>
            <person name="LaButti K."/>
            <person name="Andreopoulos B."/>
            <person name="Lipzen A."/>
            <person name="Chen C."/>
            <person name="Yan M."/>
            <person name="Daum C."/>
            <person name="Ng V."/>
            <person name="Clum A."/>
            <person name="Steindorff A."/>
            <person name="Ohm R.A."/>
            <person name="Martin F."/>
            <person name="Silar P."/>
            <person name="Natvig D.O."/>
            <person name="Lalanne C."/>
            <person name="Gautier V."/>
            <person name="Ament-Velasquez S.L."/>
            <person name="Kruys A."/>
            <person name="Hutchinson M.I."/>
            <person name="Powell A.J."/>
            <person name="Barry K."/>
            <person name="Miller A.N."/>
            <person name="Grigoriev I.V."/>
            <person name="Debuchy R."/>
            <person name="Gladieux P."/>
            <person name="Hiltunen Thoren M."/>
            <person name="Johannesson H."/>
        </authorList>
    </citation>
    <scope>NUCLEOTIDE SEQUENCE</scope>
    <source>
        <strain evidence="2">CBS 333.67</strain>
    </source>
</reference>
<feature type="compositionally biased region" description="Gly residues" evidence="1">
    <location>
        <begin position="170"/>
        <end position="180"/>
    </location>
</feature>
<dbReference type="AlphaFoldDB" id="A0AAJ0M436"/>
<feature type="compositionally biased region" description="Basic and acidic residues" evidence="1">
    <location>
        <begin position="1"/>
        <end position="10"/>
    </location>
</feature>
<protein>
    <submittedName>
        <fullName evidence="2">Uncharacterized protein</fullName>
    </submittedName>
</protein>
<proteinExistence type="predicted"/>
<feature type="region of interest" description="Disordered" evidence="1">
    <location>
        <begin position="170"/>
        <end position="189"/>
    </location>
</feature>
<feature type="compositionally biased region" description="Basic and acidic residues" evidence="1">
    <location>
        <begin position="240"/>
        <end position="255"/>
    </location>
</feature>
<evidence type="ECO:0000313" key="2">
    <source>
        <dbReference type="EMBL" id="KAK3308282.1"/>
    </source>
</evidence>
<evidence type="ECO:0000256" key="1">
    <source>
        <dbReference type="SAM" id="MobiDB-lite"/>
    </source>
</evidence>
<feature type="region of interest" description="Disordered" evidence="1">
    <location>
        <begin position="1"/>
        <end position="80"/>
    </location>
</feature>
<dbReference type="EMBL" id="JAUDZG010000002">
    <property type="protein sequence ID" value="KAK3308282.1"/>
    <property type="molecule type" value="Genomic_DNA"/>
</dbReference>
<sequence length="354" mass="38988">MTRGLADSRHAPHARSPFRDTTRSFSPPILTVTPAPIAGNYNNNNNNNNSHSPPAASTTTAANGTGTADHPQRPPPSAPHELARYTKIIRRLQWKLPFLAEGYRKAVDRIGADPTAVSEAELMFKLDFFEYYMLIERALVHLLGVFGVDIPRGYSSPSPSSHNLQYEDGCGGSAGAGRNGNKGLNGSVWRSESRARHRYHANVLAALDRTDNPLHGTLGTGEVRAQLGRAKDLRNRWKTAGDELEHEHEHEHEHGGYGNGSAARAEQLEWPRVRKIAAPLDTYRLEHMLEVIFGGFDGAFKIAERYVKGGSEWGAEGDADMLGEDGNVIDWAAAVDGEEDQWEFMVDAMDWEAV</sequence>
<reference evidence="2" key="2">
    <citation type="submission" date="2023-06" db="EMBL/GenBank/DDBJ databases">
        <authorList>
            <consortium name="Lawrence Berkeley National Laboratory"/>
            <person name="Mondo S.J."/>
            <person name="Hensen N."/>
            <person name="Bonometti L."/>
            <person name="Westerberg I."/>
            <person name="Brannstrom I.O."/>
            <person name="Guillou S."/>
            <person name="Cros-Aarteil S."/>
            <person name="Calhoun S."/>
            <person name="Haridas S."/>
            <person name="Kuo A."/>
            <person name="Pangilinan J."/>
            <person name="Riley R."/>
            <person name="Labutti K."/>
            <person name="Andreopoulos B."/>
            <person name="Lipzen A."/>
            <person name="Chen C."/>
            <person name="Yanf M."/>
            <person name="Daum C."/>
            <person name="Ng V."/>
            <person name="Clum A."/>
            <person name="Steindorff A."/>
            <person name="Ohm R."/>
            <person name="Martin F."/>
            <person name="Silar P."/>
            <person name="Natvig D."/>
            <person name="Lalanne C."/>
            <person name="Gautier V."/>
            <person name="Ament-Velasquez S.L."/>
            <person name="Kruys A."/>
            <person name="Hutchinson M.I."/>
            <person name="Powell A.J."/>
            <person name="Barry K."/>
            <person name="Miller A.N."/>
            <person name="Grigoriev I.V."/>
            <person name="Debuchy R."/>
            <person name="Gladieux P."/>
            <person name="Thoren M.H."/>
            <person name="Johannesson H."/>
        </authorList>
    </citation>
    <scope>NUCLEOTIDE SEQUENCE</scope>
    <source>
        <strain evidence="2">CBS 333.67</strain>
    </source>
</reference>